<protein>
    <submittedName>
        <fullName evidence="1">C2H2-type domain-containing protein</fullName>
    </submittedName>
</protein>
<dbReference type="WBParaSite" id="GPUH_0002483301-mRNA-1">
    <property type="protein sequence ID" value="GPUH_0002483301-mRNA-1"/>
    <property type="gene ID" value="GPUH_0002483301"/>
</dbReference>
<evidence type="ECO:0000313" key="1">
    <source>
        <dbReference type="WBParaSite" id="GPUH_0002483301-mRNA-1"/>
    </source>
</evidence>
<dbReference type="AlphaFoldDB" id="A0A183EV12"/>
<organism evidence="1">
    <name type="scientific">Gongylonema pulchrum</name>
    <dbReference type="NCBI Taxonomy" id="637853"/>
    <lineage>
        <taxon>Eukaryota</taxon>
        <taxon>Metazoa</taxon>
        <taxon>Ecdysozoa</taxon>
        <taxon>Nematoda</taxon>
        <taxon>Chromadorea</taxon>
        <taxon>Rhabditida</taxon>
        <taxon>Spirurina</taxon>
        <taxon>Spiruromorpha</taxon>
        <taxon>Spiruroidea</taxon>
        <taxon>Gongylonematidae</taxon>
        <taxon>Gongylonema</taxon>
    </lineage>
</organism>
<dbReference type="SUPFAM" id="SSF57667">
    <property type="entry name" value="beta-beta-alpha zinc fingers"/>
    <property type="match status" value="1"/>
</dbReference>
<reference evidence="1" key="1">
    <citation type="submission" date="2016-06" db="UniProtKB">
        <authorList>
            <consortium name="WormBaseParasite"/>
        </authorList>
    </citation>
    <scope>IDENTIFICATION</scope>
</reference>
<dbReference type="InterPro" id="IPR036236">
    <property type="entry name" value="Znf_C2H2_sf"/>
</dbReference>
<proteinExistence type="predicted"/>
<accession>A0A183EV12</accession>
<name>A0A183EV12_9BILA</name>
<sequence length="176" mass="19678">LLRCASTRCAICCIDYDHRVTLHDHIFTETHINRVKKLFDSEGMQADALREIAAPTTECTEKEESQRLRMKAVRDRRTLKPSSLPLPNTGSSTVPQFPYNFLYGLQPGLAPLMYDPNLMGTPIPMLQIPESVMAQITGDLTSGRESTKFTQDGKTFQQLVAILPLRDFQCAGSTDS</sequence>